<feature type="region of interest" description="Disordered" evidence="5">
    <location>
        <begin position="690"/>
        <end position="717"/>
    </location>
</feature>
<evidence type="ECO:0000313" key="9">
    <source>
        <dbReference type="Proteomes" id="UP000092730"/>
    </source>
</evidence>
<dbReference type="Proteomes" id="UP000092730">
    <property type="component" value="Chromosome 3"/>
</dbReference>
<dbReference type="GO" id="GO:0006325">
    <property type="term" value="P:chromatin organization"/>
    <property type="evidence" value="ECO:0007669"/>
    <property type="project" value="UniProtKB-KW"/>
</dbReference>
<feature type="domain" description="RFX-type winged-helix" evidence="6">
    <location>
        <begin position="439"/>
        <end position="517"/>
    </location>
</feature>
<dbReference type="PROSITE" id="PS51526">
    <property type="entry name" value="RFX_DBD"/>
    <property type="match status" value="1"/>
</dbReference>
<accession>A0A1B9FT91</accession>
<dbReference type="OrthoDB" id="338531at2759"/>
<reference evidence="8" key="2">
    <citation type="submission" date="2013-07" db="EMBL/GenBank/DDBJ databases">
        <authorList>
            <consortium name="The Broad Institute Genome Sequencing Platform"/>
            <person name="Cuomo C."/>
            <person name="Litvintseva A."/>
            <person name="Chen Y."/>
            <person name="Heitman J."/>
            <person name="Sun S."/>
            <person name="Springer D."/>
            <person name="Dromer F."/>
            <person name="Young S.K."/>
            <person name="Zeng Q."/>
            <person name="Gargeya S."/>
            <person name="Fitzgerald M."/>
            <person name="Abouelleil A."/>
            <person name="Alvarado L."/>
            <person name="Berlin A.M."/>
            <person name="Chapman S.B."/>
            <person name="Dewar J."/>
            <person name="Goldberg J."/>
            <person name="Griggs A."/>
            <person name="Gujja S."/>
            <person name="Hansen M."/>
            <person name="Howarth C."/>
            <person name="Imamovic A."/>
            <person name="Larimer J."/>
            <person name="McCowan C."/>
            <person name="Murphy C."/>
            <person name="Pearson M."/>
            <person name="Priest M."/>
            <person name="Roberts A."/>
            <person name="Saif S."/>
            <person name="Shea T."/>
            <person name="Sykes S."/>
            <person name="Wortman J."/>
            <person name="Nusbaum C."/>
            <person name="Birren B."/>
        </authorList>
    </citation>
    <scope>NUCLEOTIDE SEQUENCE</scope>
    <source>
        <strain evidence="8">CBS 10118</strain>
    </source>
</reference>
<dbReference type="EMBL" id="KI894026">
    <property type="protein sequence ID" value="OCF21986.1"/>
    <property type="molecule type" value="Genomic_DNA"/>
</dbReference>
<dbReference type="AlphaFoldDB" id="A0A1B9FT91"/>
<evidence type="ECO:0000256" key="2">
    <source>
        <dbReference type="ARBA" id="ARBA00023015"/>
    </source>
</evidence>
<dbReference type="GeneID" id="30213166"/>
<evidence type="ECO:0000313" key="8">
    <source>
        <dbReference type="EMBL" id="WVW83464.1"/>
    </source>
</evidence>
<reference evidence="7" key="3">
    <citation type="submission" date="2014-01" db="EMBL/GenBank/DDBJ databases">
        <title>Evolution of pathogenesis and genome organization in the Tremellales.</title>
        <authorList>
            <person name="Cuomo C."/>
            <person name="Litvintseva A."/>
            <person name="Heitman J."/>
            <person name="Chen Y."/>
            <person name="Sun S."/>
            <person name="Springer D."/>
            <person name="Dromer F."/>
            <person name="Young S."/>
            <person name="Zeng Q."/>
            <person name="Chapman S."/>
            <person name="Gujja S."/>
            <person name="Saif S."/>
            <person name="Birren B."/>
        </authorList>
    </citation>
    <scope>NUCLEOTIDE SEQUENCE</scope>
    <source>
        <strain evidence="7">CBS 10118</strain>
    </source>
</reference>
<protein>
    <recommendedName>
        <fullName evidence="6">RFX-type winged-helix domain-containing protein</fullName>
    </recommendedName>
</protein>
<evidence type="ECO:0000256" key="5">
    <source>
        <dbReference type="SAM" id="MobiDB-lite"/>
    </source>
</evidence>
<evidence type="ECO:0000313" key="7">
    <source>
        <dbReference type="EMBL" id="OCF21986.1"/>
    </source>
</evidence>
<dbReference type="GO" id="GO:0003677">
    <property type="term" value="F:DNA binding"/>
    <property type="evidence" value="ECO:0007669"/>
    <property type="project" value="InterPro"/>
</dbReference>
<dbReference type="InterPro" id="IPR003150">
    <property type="entry name" value="DNA-bd_RFX"/>
</dbReference>
<keyword evidence="2" id="KW-0805">Transcription regulation</keyword>
<reference evidence="7" key="1">
    <citation type="submission" date="2013-07" db="EMBL/GenBank/DDBJ databases">
        <title>The Genome Sequence of Cryptococcus bestiolae CBS10118.</title>
        <authorList>
            <consortium name="The Broad Institute Genome Sequencing Platform"/>
            <person name="Cuomo C."/>
            <person name="Litvintseva A."/>
            <person name="Chen Y."/>
            <person name="Heitman J."/>
            <person name="Sun S."/>
            <person name="Springer D."/>
            <person name="Dromer F."/>
            <person name="Young S.K."/>
            <person name="Zeng Q."/>
            <person name="Gargeya S."/>
            <person name="Fitzgerald M."/>
            <person name="Abouelleil A."/>
            <person name="Alvarado L."/>
            <person name="Berlin A.M."/>
            <person name="Chapman S.B."/>
            <person name="Dewar J."/>
            <person name="Goldberg J."/>
            <person name="Griggs A."/>
            <person name="Gujja S."/>
            <person name="Hansen M."/>
            <person name="Howarth C."/>
            <person name="Imamovic A."/>
            <person name="Larimer J."/>
            <person name="McCowan C."/>
            <person name="Murphy C."/>
            <person name="Pearson M."/>
            <person name="Priest M."/>
            <person name="Roberts A."/>
            <person name="Saif S."/>
            <person name="Shea T."/>
            <person name="Sykes S."/>
            <person name="Wortman J."/>
            <person name="Nusbaum C."/>
            <person name="Birren B."/>
        </authorList>
    </citation>
    <scope>NUCLEOTIDE SEQUENCE [LARGE SCALE GENOMIC DNA]</scope>
    <source>
        <strain evidence="7">CBS 10118</strain>
    </source>
</reference>
<dbReference type="InterPro" id="IPR052406">
    <property type="entry name" value="Chromatin_Remodeling_Comp"/>
</dbReference>
<proteinExistence type="predicted"/>
<evidence type="ECO:0000259" key="6">
    <source>
        <dbReference type="PROSITE" id="PS51526"/>
    </source>
</evidence>
<sequence length="757" mass="85725">MSRTLPPQSSLLTTTSRQIAPLPHQHNQQRWTPYSPTPIELYPGPKNRLFLSLRSGLDEEVDYALPKLVVASFDEIDKFKLETWVDSVSALKEWPERWLEGLELEVAHTELQRQQRSKHFSSPTSGGREEGEEVIDLDLKAKVELALSVIPSWTLPQTTIDRATNSLLVLRNASFTHSNAKIICRTSFLSFLNRFFSLPIDFLLELSLRTPEPIHHILNILQSIFPYLPQQFHDNAEQQGESRRIFSTVLPRLLVGTGDQAIIQNILPLLIQGLTNPQIIQFDHPTLSDLIDHLLNLIILRPTPTSSSSTPPILLDLALDLLISLTQNTQYSKSILSHPNFSAHLKNLVLLLEYGSRQTQATWDNAHSLTGKVIRNPASDYVRIENASKRRRMERDQSQKMMEIFGGPGVRGVNVGDKPPVLNKGTRERLFAMREPNRSIAWMHETFVYSSTSQLLQVTFWHAYRDFFQNPSTVDPLLSASEVIKNVTVAFPGAMAKVWTDELGGQKFVIAGMGFRRGNDDQERFTCLWQNCPSPHTPTDPASLFSHIQATHLSTPQITCQWATCTHSPFTTSHLLTHLPNLHPIQVPEVITSHASTPEQSLSQSIITDRAIPPLAKPFKLHFLGQTTPIDSQKRHPVGTAFLTSLIIRNLSKSLRSELSLIDGDLLKEKREEKKKHLLEERFGLPIPENVLREEEAEEQENLRNTQQDIEEDDEYTRERLEKARNGFISVQETLQSVVECNISGLGGYLGDSLGWY</sequence>
<dbReference type="GO" id="GO:0006355">
    <property type="term" value="P:regulation of DNA-templated transcription"/>
    <property type="evidence" value="ECO:0007669"/>
    <property type="project" value="InterPro"/>
</dbReference>
<dbReference type="RefSeq" id="XP_019043056.1">
    <property type="nucleotide sequence ID" value="XM_019195343.1"/>
</dbReference>
<keyword evidence="9" id="KW-1185">Reference proteome</keyword>
<keyword evidence="4" id="KW-0539">Nucleus</keyword>
<dbReference type="STRING" id="1296100.A0A1B9FT91"/>
<reference evidence="8" key="4">
    <citation type="submission" date="2024-02" db="EMBL/GenBank/DDBJ databases">
        <title>Comparative genomics of Cryptococcus and Kwoniella reveals pathogenesis evolution and contrasting modes of karyotype evolution via chromosome fusion or intercentromeric recombination.</title>
        <authorList>
            <person name="Coelho M.A."/>
            <person name="David-Palma M."/>
            <person name="Shea T."/>
            <person name="Bowers K."/>
            <person name="McGinley-Smith S."/>
            <person name="Mohammad A.W."/>
            <person name="Gnirke A."/>
            <person name="Yurkov A.M."/>
            <person name="Nowrousian M."/>
            <person name="Sun S."/>
            <person name="Cuomo C.A."/>
            <person name="Heitman J."/>
        </authorList>
    </citation>
    <scope>NUCLEOTIDE SEQUENCE</scope>
    <source>
        <strain evidence="8">CBS 10118</strain>
    </source>
</reference>
<organism evidence="7">
    <name type="scientific">Kwoniella bestiolae CBS 10118</name>
    <dbReference type="NCBI Taxonomy" id="1296100"/>
    <lineage>
        <taxon>Eukaryota</taxon>
        <taxon>Fungi</taxon>
        <taxon>Dikarya</taxon>
        <taxon>Basidiomycota</taxon>
        <taxon>Agaricomycotina</taxon>
        <taxon>Tremellomycetes</taxon>
        <taxon>Tremellales</taxon>
        <taxon>Cryptococcaceae</taxon>
        <taxon>Kwoniella</taxon>
    </lineage>
</organism>
<keyword evidence="1" id="KW-0156">Chromatin regulator</keyword>
<evidence type="ECO:0000256" key="1">
    <source>
        <dbReference type="ARBA" id="ARBA00022853"/>
    </source>
</evidence>
<gene>
    <name evidence="7" type="ORF">I302_08767</name>
    <name evidence="8" type="ORF">I302_105485</name>
</gene>
<evidence type="ECO:0000256" key="4">
    <source>
        <dbReference type="ARBA" id="ARBA00023242"/>
    </source>
</evidence>
<dbReference type="PANTHER" id="PTHR22970">
    <property type="entry name" value="AT-RICH INTERACTIVE DOMAIN-CONTAINING PROTEIN 2"/>
    <property type="match status" value="1"/>
</dbReference>
<dbReference type="KEGG" id="kbi:30213166"/>
<dbReference type="PANTHER" id="PTHR22970:SF14">
    <property type="entry name" value="AT-RICH INTERACTIVE DOMAIN-CONTAINING PROTEIN 2"/>
    <property type="match status" value="1"/>
</dbReference>
<dbReference type="VEuPathDB" id="FungiDB:I302_08767"/>
<name>A0A1B9FT91_9TREE</name>
<keyword evidence="3" id="KW-0804">Transcription</keyword>
<dbReference type="GO" id="GO:0016586">
    <property type="term" value="C:RSC-type complex"/>
    <property type="evidence" value="ECO:0007669"/>
    <property type="project" value="TreeGrafter"/>
</dbReference>
<evidence type="ECO:0000256" key="3">
    <source>
        <dbReference type="ARBA" id="ARBA00023163"/>
    </source>
</evidence>
<dbReference type="EMBL" id="CP144543">
    <property type="protein sequence ID" value="WVW83464.1"/>
    <property type="molecule type" value="Genomic_DNA"/>
</dbReference>